<keyword evidence="3" id="KW-1185">Reference proteome</keyword>
<keyword evidence="1" id="KW-0812">Transmembrane</keyword>
<organism evidence="2 3">
    <name type="scientific">Bizionia sediminis</name>
    <dbReference type="NCBI Taxonomy" id="1737064"/>
    <lineage>
        <taxon>Bacteria</taxon>
        <taxon>Pseudomonadati</taxon>
        <taxon>Bacteroidota</taxon>
        <taxon>Flavobacteriia</taxon>
        <taxon>Flavobacteriales</taxon>
        <taxon>Flavobacteriaceae</taxon>
        <taxon>Bizionia</taxon>
    </lineage>
</organism>
<protein>
    <recommendedName>
        <fullName evidence="4">Phage holin family protein</fullName>
    </recommendedName>
</protein>
<dbReference type="RefSeq" id="WP_376891338.1">
    <property type="nucleotide sequence ID" value="NZ_JBHULS010000001.1"/>
</dbReference>
<reference evidence="3" key="1">
    <citation type="journal article" date="2019" name="Int. J. Syst. Evol. Microbiol.">
        <title>The Global Catalogue of Microorganisms (GCM) 10K type strain sequencing project: providing services to taxonomists for standard genome sequencing and annotation.</title>
        <authorList>
            <consortium name="The Broad Institute Genomics Platform"/>
            <consortium name="The Broad Institute Genome Sequencing Center for Infectious Disease"/>
            <person name="Wu L."/>
            <person name="Ma J."/>
        </authorList>
    </citation>
    <scope>NUCLEOTIDE SEQUENCE [LARGE SCALE GENOMIC DNA]</scope>
    <source>
        <strain evidence="3">KCTC 42587</strain>
    </source>
</reference>
<name>A0ABW5KRN2_9FLAO</name>
<evidence type="ECO:0000313" key="3">
    <source>
        <dbReference type="Proteomes" id="UP001597472"/>
    </source>
</evidence>
<gene>
    <name evidence="2" type="ORF">ACFSQP_01855</name>
</gene>
<evidence type="ECO:0000313" key="2">
    <source>
        <dbReference type="EMBL" id="MFD2550550.1"/>
    </source>
</evidence>
<feature type="transmembrane region" description="Helical" evidence="1">
    <location>
        <begin position="76"/>
        <end position="95"/>
    </location>
</feature>
<feature type="transmembrane region" description="Helical" evidence="1">
    <location>
        <begin position="47"/>
        <end position="70"/>
    </location>
</feature>
<dbReference type="Proteomes" id="UP001597472">
    <property type="component" value="Unassembled WGS sequence"/>
</dbReference>
<evidence type="ECO:0000256" key="1">
    <source>
        <dbReference type="SAM" id="Phobius"/>
    </source>
</evidence>
<evidence type="ECO:0008006" key="4">
    <source>
        <dbReference type="Google" id="ProtNLM"/>
    </source>
</evidence>
<sequence length="121" mass="13495">MGVFKTIGDHANNATHIAERYLKTTHQYYKLKFFKEIAFAVSMVSKVLLIGACIAIALIFAAVSGALFLGQLFNNLALGYVTMAGIFVLLAWLIYSNRHLVNTYVLKKMSANFFSDDDSDF</sequence>
<accession>A0ABW5KRN2</accession>
<comment type="caution">
    <text evidence="2">The sequence shown here is derived from an EMBL/GenBank/DDBJ whole genome shotgun (WGS) entry which is preliminary data.</text>
</comment>
<dbReference type="EMBL" id="JBHULS010000001">
    <property type="protein sequence ID" value="MFD2550550.1"/>
    <property type="molecule type" value="Genomic_DNA"/>
</dbReference>
<keyword evidence="1" id="KW-0472">Membrane</keyword>
<proteinExistence type="predicted"/>
<keyword evidence="1" id="KW-1133">Transmembrane helix</keyword>